<evidence type="ECO:0000313" key="1">
    <source>
        <dbReference type="EMBL" id="MFC4012923.1"/>
    </source>
</evidence>
<proteinExistence type="predicted"/>
<dbReference type="EMBL" id="JBHSBI010000024">
    <property type="protein sequence ID" value="MFC4012923.1"/>
    <property type="molecule type" value="Genomic_DNA"/>
</dbReference>
<gene>
    <name evidence="1" type="ORF">ACFOY2_37240</name>
</gene>
<keyword evidence="2" id="KW-1185">Reference proteome</keyword>
<name>A0ABV8GJ83_9ACTN</name>
<protein>
    <submittedName>
        <fullName evidence="1">Uncharacterized protein</fullName>
    </submittedName>
</protein>
<organism evidence="1 2">
    <name type="scientific">Nonomuraea purpurea</name>
    <dbReference type="NCBI Taxonomy" id="1849276"/>
    <lineage>
        <taxon>Bacteria</taxon>
        <taxon>Bacillati</taxon>
        <taxon>Actinomycetota</taxon>
        <taxon>Actinomycetes</taxon>
        <taxon>Streptosporangiales</taxon>
        <taxon>Streptosporangiaceae</taxon>
        <taxon>Nonomuraea</taxon>
    </lineage>
</organism>
<accession>A0ABV8GJ83</accession>
<dbReference type="RefSeq" id="WP_379532811.1">
    <property type="nucleotide sequence ID" value="NZ_JBHSBI010000024.1"/>
</dbReference>
<evidence type="ECO:0000313" key="2">
    <source>
        <dbReference type="Proteomes" id="UP001595851"/>
    </source>
</evidence>
<dbReference type="Proteomes" id="UP001595851">
    <property type="component" value="Unassembled WGS sequence"/>
</dbReference>
<comment type="caution">
    <text evidence="1">The sequence shown here is derived from an EMBL/GenBank/DDBJ whole genome shotgun (WGS) entry which is preliminary data.</text>
</comment>
<sequence>MLERLTRLLRIHKKIKLLHLNTGRKETCTVLARRTGDGHTFEVELRTEHDTMMTVRAEEDYEEALQALRVRLEERGLLLLINRYRRNAFVSTMARQMSDGLACYLVQMGRPASPRRIVSSIAPAPARAVVTLREADAFVEQWIDSCN</sequence>
<reference evidence="2" key="1">
    <citation type="journal article" date="2019" name="Int. J. Syst. Evol. Microbiol.">
        <title>The Global Catalogue of Microorganisms (GCM) 10K type strain sequencing project: providing services to taxonomists for standard genome sequencing and annotation.</title>
        <authorList>
            <consortium name="The Broad Institute Genomics Platform"/>
            <consortium name="The Broad Institute Genome Sequencing Center for Infectious Disease"/>
            <person name="Wu L."/>
            <person name="Ma J."/>
        </authorList>
    </citation>
    <scope>NUCLEOTIDE SEQUENCE [LARGE SCALE GENOMIC DNA]</scope>
    <source>
        <strain evidence="2">TBRC 1276</strain>
    </source>
</reference>